<dbReference type="Proteomes" id="UP000069620">
    <property type="component" value="Unassembled WGS sequence"/>
</dbReference>
<dbReference type="PANTHER" id="PTHR33164">
    <property type="entry name" value="TRANSCRIPTIONAL REGULATOR, MARR FAMILY"/>
    <property type="match status" value="1"/>
</dbReference>
<dbReference type="EMBL" id="BCSX01000024">
    <property type="protein sequence ID" value="GAS88813.1"/>
    <property type="molecule type" value="Genomic_DNA"/>
</dbReference>
<dbReference type="Gene3D" id="1.10.10.10">
    <property type="entry name" value="Winged helix-like DNA-binding domain superfamily/Winged helix DNA-binding domain"/>
    <property type="match status" value="1"/>
</dbReference>
<evidence type="ECO:0000313" key="3">
    <source>
        <dbReference type="Proteomes" id="UP000069620"/>
    </source>
</evidence>
<dbReference type="InterPro" id="IPR036390">
    <property type="entry name" value="WH_DNA-bd_sf"/>
</dbReference>
<dbReference type="InterPro" id="IPR039422">
    <property type="entry name" value="MarR/SlyA-like"/>
</dbReference>
<dbReference type="AlphaFoldDB" id="A0A100VZE5"/>
<dbReference type="STRING" id="146020.RMCB_2909"/>
<name>A0A100VZE5_9MYCO</name>
<dbReference type="PRINTS" id="PR00598">
    <property type="entry name" value="HTHMARR"/>
</dbReference>
<accession>A0A100VZE5</accession>
<dbReference type="PROSITE" id="PS50995">
    <property type="entry name" value="HTH_MARR_2"/>
    <property type="match status" value="1"/>
</dbReference>
<dbReference type="InterPro" id="IPR000835">
    <property type="entry name" value="HTH_MarR-typ"/>
</dbReference>
<reference evidence="3" key="2">
    <citation type="submission" date="2016-02" db="EMBL/GenBank/DDBJ databases">
        <title>Draft genome sequence of five rapidly growing Mycobacterium species.</title>
        <authorList>
            <person name="Katahira K."/>
            <person name="Gotou Y."/>
            <person name="Iida K."/>
            <person name="Ogura Y."/>
            <person name="Hayashi T."/>
        </authorList>
    </citation>
    <scope>NUCLEOTIDE SEQUENCE [LARGE SCALE GENOMIC DNA]</scope>
    <source>
        <strain evidence="3">JCM15654</strain>
    </source>
</reference>
<dbReference type="PANTHER" id="PTHR33164:SF94">
    <property type="entry name" value="TRANSCRIPTIONAL REGULATORY PROTEIN-RELATED"/>
    <property type="match status" value="1"/>
</dbReference>
<feature type="domain" description="HTH marR-type" evidence="1">
    <location>
        <begin position="1"/>
        <end position="145"/>
    </location>
</feature>
<dbReference type="OrthoDB" id="162531at2"/>
<evidence type="ECO:0000259" key="1">
    <source>
        <dbReference type="PROSITE" id="PS50995"/>
    </source>
</evidence>
<evidence type="ECO:0000313" key="2">
    <source>
        <dbReference type="EMBL" id="GAS88813.1"/>
    </source>
</evidence>
<dbReference type="RefSeq" id="WP_062829315.1">
    <property type="nucleotide sequence ID" value="NZ_BCSX01000024.1"/>
</dbReference>
<dbReference type="GO" id="GO:0006950">
    <property type="term" value="P:response to stress"/>
    <property type="evidence" value="ECO:0007669"/>
    <property type="project" value="TreeGrafter"/>
</dbReference>
<dbReference type="SMART" id="SM00347">
    <property type="entry name" value="HTH_MARR"/>
    <property type="match status" value="1"/>
</dbReference>
<sequence length="161" mass="17588">MATAHQVATTKTPVDELIAFEVATRDLVGVALRSVEQLEVSLPQFRLLLTLSELGRSTSSDCARALGVVGSSVTRLADRLHNSGHLVRGTDPTNRSIVTLELTAQGRKLVKQVSTRRRRELSRVLDTINADDRAACAAVLRTLHDHFGDDYAGDLYNPMPL</sequence>
<dbReference type="GO" id="GO:0003700">
    <property type="term" value="F:DNA-binding transcription factor activity"/>
    <property type="evidence" value="ECO:0007669"/>
    <property type="project" value="InterPro"/>
</dbReference>
<gene>
    <name evidence="2" type="ORF">RMCB_2909</name>
</gene>
<dbReference type="SUPFAM" id="SSF46785">
    <property type="entry name" value="Winged helix' DNA-binding domain"/>
    <property type="match status" value="1"/>
</dbReference>
<reference evidence="3" key="1">
    <citation type="journal article" date="2016" name="Genome Announc.">
        <title>Draft Genome Sequences of Five Rapidly Growing Mycobacterium Species, M. thermoresistibile, M. fortuitum subsp. acetamidolyticum, M. canariasense, M. brisbanense, and M. novocastrense.</title>
        <authorList>
            <person name="Katahira K."/>
            <person name="Ogura Y."/>
            <person name="Gotoh Y."/>
            <person name="Hayashi T."/>
        </authorList>
    </citation>
    <scope>NUCLEOTIDE SEQUENCE [LARGE SCALE GENOMIC DNA]</scope>
    <source>
        <strain evidence="3">JCM15654</strain>
    </source>
</reference>
<comment type="caution">
    <text evidence="2">The sequence shown here is derived from an EMBL/GenBank/DDBJ whole genome shotgun (WGS) entry which is preliminary data.</text>
</comment>
<proteinExistence type="predicted"/>
<dbReference type="Pfam" id="PF01047">
    <property type="entry name" value="MarR"/>
    <property type="match status" value="1"/>
</dbReference>
<organism evidence="2 3">
    <name type="scientific">Mycolicibacterium brisbanense</name>
    <dbReference type="NCBI Taxonomy" id="146020"/>
    <lineage>
        <taxon>Bacteria</taxon>
        <taxon>Bacillati</taxon>
        <taxon>Actinomycetota</taxon>
        <taxon>Actinomycetes</taxon>
        <taxon>Mycobacteriales</taxon>
        <taxon>Mycobacteriaceae</taxon>
        <taxon>Mycolicibacterium</taxon>
    </lineage>
</organism>
<dbReference type="InterPro" id="IPR036388">
    <property type="entry name" value="WH-like_DNA-bd_sf"/>
</dbReference>
<protein>
    <submittedName>
        <fullName evidence="2">Regulatory protein MarR</fullName>
    </submittedName>
</protein>
<keyword evidence="3" id="KW-1185">Reference proteome</keyword>